<accession>A0A060T3U0</accession>
<proteinExistence type="predicted"/>
<dbReference type="PhylomeDB" id="A0A060T3U0"/>
<feature type="region of interest" description="Disordered" evidence="1">
    <location>
        <begin position="76"/>
        <end position="95"/>
    </location>
</feature>
<name>A0A060T3U0_BLAAD</name>
<evidence type="ECO:0000313" key="2">
    <source>
        <dbReference type="EMBL" id="CDP35474.1"/>
    </source>
</evidence>
<evidence type="ECO:0000256" key="1">
    <source>
        <dbReference type="SAM" id="MobiDB-lite"/>
    </source>
</evidence>
<dbReference type="InterPro" id="IPR019711">
    <property type="entry name" value="ATP_synth_F0_suH"/>
</dbReference>
<dbReference type="PANTHER" id="PTHR28207:SF1">
    <property type="entry name" value="ATP SYNTHASE SUBUNIT H, MITOCHONDRIAL"/>
    <property type="match status" value="1"/>
</dbReference>
<dbReference type="Pfam" id="PF10775">
    <property type="entry name" value="ATP_sub_h"/>
    <property type="match status" value="1"/>
</dbReference>
<reference evidence="2" key="1">
    <citation type="submission" date="2014-02" db="EMBL/GenBank/DDBJ databases">
        <authorList>
            <person name="Genoscope - CEA"/>
        </authorList>
    </citation>
    <scope>NUCLEOTIDE SEQUENCE</scope>
    <source>
        <strain evidence="2">LS3</strain>
    </source>
</reference>
<dbReference type="EMBL" id="HG937693">
    <property type="protein sequence ID" value="CDP35474.1"/>
    <property type="molecule type" value="Genomic_DNA"/>
</dbReference>
<protein>
    <submittedName>
        <fullName evidence="2">ARAD1C36432p</fullName>
    </submittedName>
</protein>
<sequence length="113" mass="12403">MFRVRPVFARSFSTARVSRNLIQDLYLKEVKAFKPTPASAKDAESSVRAWAAPKAPAAPSIEGTNTAELSEYESAAVEVEMNKPSTEGEQAPSASMEEWFVVEDQFAEGEAHH</sequence>
<dbReference type="AlphaFoldDB" id="A0A060T3U0"/>
<dbReference type="PANTHER" id="PTHR28207">
    <property type="entry name" value="ATP SYNTHASE SUBUNIT H, MITOCHONDRIAL"/>
    <property type="match status" value="1"/>
</dbReference>
<gene>
    <name evidence="2" type="ORF">GNLVRS02_ARAD1C36432g</name>
</gene>
<dbReference type="GO" id="GO:0046933">
    <property type="term" value="F:proton-transporting ATP synthase activity, rotational mechanism"/>
    <property type="evidence" value="ECO:0007669"/>
    <property type="project" value="TreeGrafter"/>
</dbReference>
<organism evidence="2">
    <name type="scientific">Blastobotrys adeninivorans</name>
    <name type="common">Yeast</name>
    <name type="synonym">Arxula adeninivorans</name>
    <dbReference type="NCBI Taxonomy" id="409370"/>
    <lineage>
        <taxon>Eukaryota</taxon>
        <taxon>Fungi</taxon>
        <taxon>Dikarya</taxon>
        <taxon>Ascomycota</taxon>
        <taxon>Saccharomycotina</taxon>
        <taxon>Dipodascomycetes</taxon>
        <taxon>Dipodascales</taxon>
        <taxon>Trichomonascaceae</taxon>
        <taxon>Blastobotrys</taxon>
    </lineage>
</organism>
<reference evidence="2" key="2">
    <citation type="submission" date="2014-06" db="EMBL/GenBank/DDBJ databases">
        <title>The complete genome of Blastobotrys (Arxula) adeninivorans LS3 - a yeast of biotechnological interest.</title>
        <authorList>
            <person name="Kunze G."/>
            <person name="Gaillardin C."/>
            <person name="Czernicka M."/>
            <person name="Durrens P."/>
            <person name="Martin T."/>
            <person name="Boer E."/>
            <person name="Gabaldon T."/>
            <person name="Cruz J."/>
            <person name="Talla E."/>
            <person name="Marck C."/>
            <person name="Goffeau A."/>
            <person name="Barbe V."/>
            <person name="Baret P."/>
            <person name="Baronian K."/>
            <person name="Beier S."/>
            <person name="Bleykasten C."/>
            <person name="Bode R."/>
            <person name="Casaregola S."/>
            <person name="Despons L."/>
            <person name="Fairhead C."/>
            <person name="Giersberg M."/>
            <person name="Gierski P."/>
            <person name="Hahnel U."/>
            <person name="Hartmann A."/>
            <person name="Jankowska D."/>
            <person name="Jubin C."/>
            <person name="Jung P."/>
            <person name="Lafontaine I."/>
            <person name="Leh-Louis V."/>
            <person name="Lemaire M."/>
            <person name="Marcet-Houben M."/>
            <person name="Mascher M."/>
            <person name="Morel G."/>
            <person name="Richard G.-F."/>
            <person name="Riechen J."/>
            <person name="Sacerdot C."/>
            <person name="Sarkar A."/>
            <person name="Savel G."/>
            <person name="Schacherer J."/>
            <person name="Sherman D."/>
            <person name="Straub M.-L."/>
            <person name="Stein N."/>
            <person name="Thierry A."/>
            <person name="Trautwein-Schult A."/>
            <person name="Westhof E."/>
            <person name="Worch S."/>
            <person name="Dujon B."/>
            <person name="Souciet J.-L."/>
            <person name="Wincker P."/>
            <person name="Scholz U."/>
            <person name="Neuveglise N."/>
        </authorList>
    </citation>
    <scope>NUCLEOTIDE SEQUENCE</scope>
    <source>
        <strain evidence="2">LS3</strain>
    </source>
</reference>